<dbReference type="InterPro" id="IPR013766">
    <property type="entry name" value="Thioredoxin_domain"/>
</dbReference>
<dbReference type="InterPro" id="IPR005746">
    <property type="entry name" value="Thioredoxin"/>
</dbReference>
<evidence type="ECO:0000256" key="1">
    <source>
        <dbReference type="ARBA" id="ARBA00023157"/>
    </source>
</evidence>
<keyword evidence="1" id="KW-1015">Disulfide bond</keyword>
<dbReference type="EMBL" id="JAOAOG010000035">
    <property type="protein sequence ID" value="KAJ6253053.1"/>
    <property type="molecule type" value="Genomic_DNA"/>
</dbReference>
<proteinExistence type="inferred from homology"/>
<dbReference type="CDD" id="cd02947">
    <property type="entry name" value="TRX_family"/>
    <property type="match status" value="1"/>
</dbReference>
<dbReference type="PROSITE" id="PS51352">
    <property type="entry name" value="THIOREDOXIN_2"/>
    <property type="match status" value="1"/>
</dbReference>
<evidence type="ECO:0000256" key="2">
    <source>
        <dbReference type="PIRNR" id="PIRNR000077"/>
    </source>
</evidence>
<dbReference type="Gene3D" id="3.40.30.10">
    <property type="entry name" value="Glutaredoxin"/>
    <property type="match status" value="1"/>
</dbReference>
<dbReference type="Pfam" id="PF00085">
    <property type="entry name" value="Thioredoxin"/>
    <property type="match status" value="1"/>
</dbReference>
<protein>
    <recommendedName>
        <fullName evidence="2">Thioredoxin</fullName>
    </recommendedName>
</protein>
<evidence type="ECO:0000313" key="5">
    <source>
        <dbReference type="Proteomes" id="UP001150062"/>
    </source>
</evidence>
<comment type="similarity">
    <text evidence="2">Belongs to the thioredoxin family.</text>
</comment>
<dbReference type="PRINTS" id="PR00421">
    <property type="entry name" value="THIOREDOXIN"/>
</dbReference>
<accession>A0ABQ8Z844</accession>
<dbReference type="PIRSF" id="PIRSF000077">
    <property type="entry name" value="Thioredoxin"/>
    <property type="match status" value="1"/>
</dbReference>
<organism evidence="4 5">
    <name type="scientific">Anaeramoeba flamelloides</name>
    <dbReference type="NCBI Taxonomy" id="1746091"/>
    <lineage>
        <taxon>Eukaryota</taxon>
        <taxon>Metamonada</taxon>
        <taxon>Anaeramoebidae</taxon>
        <taxon>Anaeramoeba</taxon>
    </lineage>
</organism>
<dbReference type="Proteomes" id="UP001150062">
    <property type="component" value="Unassembled WGS sequence"/>
</dbReference>
<dbReference type="InterPro" id="IPR036249">
    <property type="entry name" value="Thioredoxin-like_sf"/>
</dbReference>
<keyword evidence="5" id="KW-1185">Reference proteome</keyword>
<name>A0ABQ8Z844_9EUKA</name>
<comment type="caution">
    <text evidence="4">The sequence shown here is derived from an EMBL/GenBank/DDBJ whole genome shotgun (WGS) entry which is preliminary data.</text>
</comment>
<gene>
    <name evidence="4" type="ORF">M0813_13549</name>
</gene>
<reference evidence="4" key="1">
    <citation type="submission" date="2022-08" db="EMBL/GenBank/DDBJ databases">
        <title>Novel sulfate-reducing endosymbionts in the free-living metamonad Anaeramoeba.</title>
        <authorList>
            <person name="Jerlstrom-Hultqvist J."/>
            <person name="Cepicka I."/>
            <person name="Gallot-Lavallee L."/>
            <person name="Salas-Leiva D."/>
            <person name="Curtis B.A."/>
            <person name="Zahonova K."/>
            <person name="Pipaliya S."/>
            <person name="Dacks J."/>
            <person name="Roger A.J."/>
        </authorList>
    </citation>
    <scope>NUCLEOTIDE SEQUENCE</scope>
    <source>
        <strain evidence="4">Schooner1</strain>
    </source>
</reference>
<sequence>MSIVHPSGIEEFKKIIKEKPKVVVDFFATWCGPCIRIAPIYKKFAETYPEVTFVKVDIDEESEIAQDCKIRAMPTFKFYKDGELHKSFEGASQEKLEETIKEL</sequence>
<dbReference type="SUPFAM" id="SSF52833">
    <property type="entry name" value="Thioredoxin-like"/>
    <property type="match status" value="1"/>
</dbReference>
<evidence type="ECO:0000313" key="4">
    <source>
        <dbReference type="EMBL" id="KAJ6253053.1"/>
    </source>
</evidence>
<dbReference type="PANTHER" id="PTHR46115">
    <property type="entry name" value="THIOREDOXIN-LIKE PROTEIN 1"/>
    <property type="match status" value="1"/>
</dbReference>
<feature type="domain" description="Thioredoxin" evidence="3">
    <location>
        <begin position="1"/>
        <end position="103"/>
    </location>
</feature>
<evidence type="ECO:0000259" key="3">
    <source>
        <dbReference type="PROSITE" id="PS51352"/>
    </source>
</evidence>